<dbReference type="RefSeq" id="WP_165054560.1">
    <property type="nucleotide sequence ID" value="NZ_JAALFE010000059.1"/>
</dbReference>
<dbReference type="Proteomes" id="UP000474758">
    <property type="component" value="Unassembled WGS sequence"/>
</dbReference>
<comment type="caution">
    <text evidence="1">The sequence shown here is derived from an EMBL/GenBank/DDBJ whole genome shotgun (WGS) entry which is preliminary data.</text>
</comment>
<gene>
    <name evidence="1" type="ORF">G5V65_21420</name>
</gene>
<evidence type="ECO:0000313" key="1">
    <source>
        <dbReference type="EMBL" id="NGQ93438.1"/>
    </source>
</evidence>
<accession>A0A6M1TYS0</accession>
<name>A0A6M1TYS0_9RHOB</name>
<keyword evidence="2" id="KW-1185">Reference proteome</keyword>
<proteinExistence type="predicted"/>
<evidence type="ECO:0000313" key="2">
    <source>
        <dbReference type="Proteomes" id="UP000474758"/>
    </source>
</evidence>
<protein>
    <submittedName>
        <fullName evidence="1">Uncharacterized protein</fullName>
    </submittedName>
</protein>
<dbReference type="EMBL" id="JAALFE010000059">
    <property type="protein sequence ID" value="NGQ93438.1"/>
    <property type="molecule type" value="Genomic_DNA"/>
</dbReference>
<sequence length="176" mass="19766">MIDWESWEKRFGIEFDPATRSAVEGAVEVYHANRNFPDQATISRAEFKRALKNRSGDYFITRLVTMLTPEMGAAPQKDREQKAIARFEIDLVPVVREVDAFSDAVKRICTAIGKVDASAAKLTSLKWDDQSEVPPKPIDALLASLLRGQGCDLAQIKIHREALKRKEKNRKVAGPD</sequence>
<reference evidence="1 2" key="1">
    <citation type="submission" date="2020-02" db="EMBL/GenBank/DDBJ databases">
        <title>Rhodobacter translucens sp. nov., a novel bacterium isolated from activated sludge.</title>
        <authorList>
            <person name="Liu J."/>
        </authorList>
    </citation>
    <scope>NUCLEOTIDE SEQUENCE [LARGE SCALE GENOMIC DNA]</scope>
    <source>
        <strain evidence="1 2">HX-7-19</strain>
    </source>
</reference>
<organism evidence="1 2">
    <name type="scientific">Paragemmobacter kunshanensis</name>
    <dbReference type="NCBI Taxonomy" id="2583234"/>
    <lineage>
        <taxon>Bacteria</taxon>
        <taxon>Pseudomonadati</taxon>
        <taxon>Pseudomonadota</taxon>
        <taxon>Alphaproteobacteria</taxon>
        <taxon>Rhodobacterales</taxon>
        <taxon>Paracoccaceae</taxon>
        <taxon>Paragemmobacter</taxon>
    </lineage>
</organism>
<dbReference type="AlphaFoldDB" id="A0A6M1TYS0"/>